<accession>A0A7U4QMY1</accession>
<keyword evidence="3" id="KW-1185">Reference proteome</keyword>
<organism evidence="2 3">
    <name type="scientific">Desulfofervidus auxilii</name>
    <dbReference type="NCBI Taxonomy" id="1621989"/>
    <lineage>
        <taxon>Bacteria</taxon>
        <taxon>Pseudomonadati</taxon>
        <taxon>Thermodesulfobacteriota</taxon>
        <taxon>Candidatus Desulfofervidia</taxon>
        <taxon>Candidatus Desulfofervidales</taxon>
        <taxon>Candidatus Desulfofervidaceae</taxon>
        <taxon>Candidatus Desulfofervidus</taxon>
    </lineage>
</organism>
<dbReference type="Gene3D" id="3.40.630.10">
    <property type="entry name" value="Zn peptidases"/>
    <property type="match status" value="1"/>
</dbReference>
<evidence type="ECO:0000313" key="3">
    <source>
        <dbReference type="Proteomes" id="UP000070560"/>
    </source>
</evidence>
<dbReference type="KEGG" id="daw:HS1_002522"/>
<dbReference type="InterPro" id="IPR007484">
    <property type="entry name" value="Peptidase_M28"/>
</dbReference>
<evidence type="ECO:0000259" key="1">
    <source>
        <dbReference type="Pfam" id="PF04389"/>
    </source>
</evidence>
<feature type="domain" description="Peptidase M28" evidence="1">
    <location>
        <begin position="67"/>
        <end position="286"/>
    </location>
</feature>
<dbReference type="PANTHER" id="PTHR12147:SF26">
    <property type="entry name" value="PEPTIDASE M28 DOMAIN-CONTAINING PROTEIN"/>
    <property type="match status" value="1"/>
</dbReference>
<dbReference type="Pfam" id="PF04389">
    <property type="entry name" value="Peptidase_M28"/>
    <property type="match status" value="1"/>
</dbReference>
<sequence length="304" mass="34943">MDQDLKDQVKQSLQHHLHILTKEIGDRSIYKYHKLKQAANYIISCFSDLGYEVETQKYNFMDKELTNIIAIPSSKTIKNYLICAHYDTVTGSPGADDNGSSIAVMLELARLIKEFNIIKTPVKFVAFTAEEPPLFATRYMGSRVYAKRAKEEKERIDGVICLEMVGYYTNEEKSQKFPFPLQFFGYPKTGNFIGVIGNKRSKDVVEKIVSTFKLNPALPVVSLTVPGDGYLLYQVRLSDHASFWDKGFKAVMITDTAFYRNPYYHTHKDRMETLNLTMMAELVKSLMYFIIREGEDVKTSINLW</sequence>
<evidence type="ECO:0000313" key="2">
    <source>
        <dbReference type="EMBL" id="AMM42304.1"/>
    </source>
</evidence>
<dbReference type="AlphaFoldDB" id="A0A7U4QMY1"/>
<dbReference type="GO" id="GO:0006508">
    <property type="term" value="P:proteolysis"/>
    <property type="evidence" value="ECO:0007669"/>
    <property type="project" value="InterPro"/>
</dbReference>
<keyword evidence="2" id="KW-0378">Hydrolase</keyword>
<reference evidence="2 3" key="1">
    <citation type="submission" date="2015-10" db="EMBL/GenBank/DDBJ databases">
        <title>Candidatus Desulfofervidus auxilii, a hydrogenotrophic sulfate-reducing bacterium involved in the thermophilic anaerobic oxidation of methane.</title>
        <authorList>
            <person name="Krukenberg V."/>
            <person name="Richter M."/>
            <person name="Wegener G."/>
        </authorList>
    </citation>
    <scope>NUCLEOTIDE SEQUENCE [LARGE SCALE GENOMIC DNA]</scope>
    <source>
        <strain evidence="2 3">HS1</strain>
    </source>
</reference>
<dbReference type="GO" id="GO:0008235">
    <property type="term" value="F:metalloexopeptidase activity"/>
    <property type="evidence" value="ECO:0007669"/>
    <property type="project" value="InterPro"/>
</dbReference>
<dbReference type="PANTHER" id="PTHR12147">
    <property type="entry name" value="METALLOPEPTIDASE M28 FAMILY MEMBER"/>
    <property type="match status" value="1"/>
</dbReference>
<dbReference type="SUPFAM" id="SSF53187">
    <property type="entry name" value="Zn-dependent exopeptidases"/>
    <property type="match status" value="1"/>
</dbReference>
<name>A0A7U4QMY1_DESA2</name>
<dbReference type="Proteomes" id="UP000070560">
    <property type="component" value="Chromosome"/>
</dbReference>
<proteinExistence type="predicted"/>
<keyword evidence="2" id="KW-0645">Protease</keyword>
<protein>
    <submittedName>
        <fullName evidence="2">Aminopeptidase</fullName>
    </submittedName>
</protein>
<dbReference type="EMBL" id="CP013015">
    <property type="protein sequence ID" value="AMM42304.1"/>
    <property type="molecule type" value="Genomic_DNA"/>
</dbReference>
<dbReference type="InterPro" id="IPR045175">
    <property type="entry name" value="M28_fam"/>
</dbReference>
<dbReference type="GO" id="GO:0004177">
    <property type="term" value="F:aminopeptidase activity"/>
    <property type="evidence" value="ECO:0007669"/>
    <property type="project" value="UniProtKB-KW"/>
</dbReference>
<gene>
    <name evidence="2" type="ORF">HS1_002522</name>
</gene>
<keyword evidence="2" id="KW-0031">Aminopeptidase</keyword>